<dbReference type="AlphaFoldDB" id="A0A5S4EPJ3"/>
<keyword evidence="2" id="KW-1185">Reference proteome</keyword>
<protein>
    <submittedName>
        <fullName evidence="1">Uncharacterized protein</fullName>
    </submittedName>
</protein>
<comment type="caution">
    <text evidence="1">The sequence shown here is derived from an EMBL/GenBank/DDBJ whole genome shotgun (WGS) entry which is preliminary data.</text>
</comment>
<accession>A0A5S4EPJ3</accession>
<gene>
    <name evidence="1" type="ORF">ACCUM_3199</name>
</gene>
<dbReference type="RefSeq" id="WP_138677823.1">
    <property type="nucleotide sequence ID" value="NZ_SWAD01000026.1"/>
</dbReference>
<organism evidence="1 2">
    <name type="scientific">Candidatus Accumulibacter phosphatis</name>
    <dbReference type="NCBI Taxonomy" id="327160"/>
    <lineage>
        <taxon>Bacteria</taxon>
        <taxon>Pseudomonadati</taxon>
        <taxon>Pseudomonadota</taxon>
        <taxon>Betaproteobacteria</taxon>
        <taxon>Candidatus Accumulibacter</taxon>
    </lineage>
</organism>
<evidence type="ECO:0000313" key="2">
    <source>
        <dbReference type="Proteomes" id="UP000306324"/>
    </source>
</evidence>
<sequence>MRSNWTPSRLAPEPHVGRHTAAAVGASVAANLPVFVAEGVGLPFPGTTVEDLGVGGPEGGDARAFEHEQFAVVGMAVAVLPEAEIGPVGIGSVGTADAVPVEVGERDEAVGGNTACIQWCMVAEQFVAVAALQLVEAGIAALAVEEVVAVFAIAVAAADIVVEFAGENVVVAGAAAQDVFVGAGLADGVALGVALGLDAGDLGLDVGGDDVAVDGEDGGGRVGFFGGVEVEGEGVAGGIAGERLVGGGELQGGVGIDVAGVYEGEGEFGLAFNELQRHVTVGKADLVGAIDAGEAGEIAAGETELDDVACLGRGVEEALDGFAEVFGEVDMGCLRFTGAADDEGVAVRGLAEGELGTALEIDAECSVAEILDRGDLFVARSGLPEDGQRIGRARPVAVEEVASLFILPKGGTVGGAARAFIPSPCVTIVVASLLLTQGH</sequence>
<evidence type="ECO:0000313" key="1">
    <source>
        <dbReference type="EMBL" id="TMQ77359.1"/>
    </source>
</evidence>
<reference evidence="1 2" key="1">
    <citation type="submission" date="2019-04" db="EMBL/GenBank/DDBJ databases">
        <title>A novel phosphate-accumulating bacterium identified in bioreactor for phosphate removal from wastewater.</title>
        <authorList>
            <person name="Kotlyarov R.Y."/>
            <person name="Beletsky A.V."/>
            <person name="Kallistova A.Y."/>
            <person name="Dorofeev A.G."/>
            <person name="Nikolaev Y.Y."/>
            <person name="Pimenov N.V."/>
            <person name="Ravin N.V."/>
            <person name="Mardanov A.V."/>
        </authorList>
    </citation>
    <scope>NUCLEOTIDE SEQUENCE [LARGE SCALE GENOMIC DNA]</scope>
    <source>
        <strain evidence="1 2">Bin19</strain>
    </source>
</reference>
<proteinExistence type="predicted"/>
<name>A0A5S4EPJ3_9PROT</name>
<dbReference type="EMBL" id="SWAD01000026">
    <property type="protein sequence ID" value="TMQ77359.1"/>
    <property type="molecule type" value="Genomic_DNA"/>
</dbReference>
<dbReference type="Proteomes" id="UP000306324">
    <property type="component" value="Unassembled WGS sequence"/>
</dbReference>